<dbReference type="RefSeq" id="WP_090066830.1">
    <property type="nucleotide sequence ID" value="NZ_FOFT01000007.1"/>
</dbReference>
<sequence>MFVPAQYREPHGHWITDLVRGHPLAQLVSNGPAGSSPYVTHAPIILDPGHPDPHPDDLHGAVLWGHLNRANPHWAALGDGTEVTAVFTGPGSYVSPTVYERTPAAPTWDFTAVHVRGTLRRVLDAEQTLATVTATVRAFEADHGTGWSMESSLDYFDQLLPGVGAFRLAVTGVDAMFKLSQEQPPEVRLRVRDHFAGSERTHHCLIAEMMDRLPVAEH</sequence>
<dbReference type="InterPro" id="IPR012349">
    <property type="entry name" value="Split_barrel_FMN-bd"/>
</dbReference>
<gene>
    <name evidence="1" type="ORF">SAMN05216195_10744</name>
</gene>
<name>A0A1H9SFH0_9PSEU</name>
<dbReference type="Proteomes" id="UP000199028">
    <property type="component" value="Unassembled WGS sequence"/>
</dbReference>
<accession>A0A1H9SFH0</accession>
<dbReference type="Gene3D" id="2.30.110.10">
    <property type="entry name" value="Electron Transport, Fmn-binding Protein, Chain A"/>
    <property type="match status" value="1"/>
</dbReference>
<dbReference type="InterPro" id="IPR007396">
    <property type="entry name" value="TR_PAI2-type"/>
</dbReference>
<dbReference type="PANTHER" id="PTHR35802:SF1">
    <property type="entry name" value="PROTEASE SYNTHASE AND SPORULATION PROTEIN PAI 2"/>
    <property type="match status" value="1"/>
</dbReference>
<evidence type="ECO:0000313" key="2">
    <source>
        <dbReference type="Proteomes" id="UP000199028"/>
    </source>
</evidence>
<evidence type="ECO:0000313" key="1">
    <source>
        <dbReference type="EMBL" id="SER83711.1"/>
    </source>
</evidence>
<dbReference type="SUPFAM" id="SSF50475">
    <property type="entry name" value="FMN-binding split barrel"/>
    <property type="match status" value="1"/>
</dbReference>
<dbReference type="Pfam" id="PF04299">
    <property type="entry name" value="FMN_bind_2"/>
    <property type="match status" value="1"/>
</dbReference>
<dbReference type="EMBL" id="FOFT01000007">
    <property type="protein sequence ID" value="SER83711.1"/>
    <property type="molecule type" value="Genomic_DNA"/>
</dbReference>
<dbReference type="AlphaFoldDB" id="A0A1H9SFH0"/>
<dbReference type="PIRSF" id="PIRSF010372">
    <property type="entry name" value="PaiB"/>
    <property type="match status" value="1"/>
</dbReference>
<dbReference type="OrthoDB" id="9794948at2"/>
<reference evidence="2" key="1">
    <citation type="submission" date="2016-10" db="EMBL/GenBank/DDBJ databases">
        <authorList>
            <person name="Varghese N."/>
            <person name="Submissions S."/>
        </authorList>
    </citation>
    <scope>NUCLEOTIDE SEQUENCE [LARGE SCALE GENOMIC DNA]</scope>
    <source>
        <strain evidence="2">CGMCC 4.578</strain>
    </source>
</reference>
<protein>
    <submittedName>
        <fullName evidence="1">Negative transcriptional regulator, PaiB family</fullName>
    </submittedName>
</protein>
<keyword evidence="2" id="KW-1185">Reference proteome</keyword>
<organism evidence="1 2">
    <name type="scientific">Lentzea flaviverrucosa</name>
    <dbReference type="NCBI Taxonomy" id="200379"/>
    <lineage>
        <taxon>Bacteria</taxon>
        <taxon>Bacillati</taxon>
        <taxon>Actinomycetota</taxon>
        <taxon>Actinomycetes</taxon>
        <taxon>Pseudonocardiales</taxon>
        <taxon>Pseudonocardiaceae</taxon>
        <taxon>Lentzea</taxon>
    </lineage>
</organism>
<dbReference type="PANTHER" id="PTHR35802">
    <property type="entry name" value="PROTEASE SYNTHASE AND SPORULATION PROTEIN PAI 2"/>
    <property type="match status" value="1"/>
</dbReference>
<proteinExistence type="predicted"/>